<dbReference type="EMBL" id="QFXC01000007">
    <property type="protein sequence ID" value="RDH84513.1"/>
    <property type="molecule type" value="Genomic_DNA"/>
</dbReference>
<accession>A0A370DI37</accession>
<organism evidence="2 3">
    <name type="scientific">endosymbiont of Galathealinum brachiosum</name>
    <dbReference type="NCBI Taxonomy" id="2200906"/>
    <lineage>
        <taxon>Bacteria</taxon>
        <taxon>Pseudomonadati</taxon>
        <taxon>Pseudomonadota</taxon>
        <taxon>Gammaproteobacteria</taxon>
        <taxon>sulfur-oxidizing symbionts</taxon>
    </lineage>
</organism>
<dbReference type="Proteomes" id="UP000254266">
    <property type="component" value="Unassembled WGS sequence"/>
</dbReference>
<protein>
    <submittedName>
        <fullName evidence="2">Uncharacterized protein</fullName>
    </submittedName>
</protein>
<evidence type="ECO:0000313" key="3">
    <source>
        <dbReference type="Proteomes" id="UP000254266"/>
    </source>
</evidence>
<feature type="signal peptide" evidence="1">
    <location>
        <begin position="1"/>
        <end position="20"/>
    </location>
</feature>
<evidence type="ECO:0000256" key="1">
    <source>
        <dbReference type="SAM" id="SignalP"/>
    </source>
</evidence>
<name>A0A370DI37_9GAMM</name>
<keyword evidence="1" id="KW-0732">Signal</keyword>
<keyword evidence="3" id="KW-1185">Reference proteome</keyword>
<reference evidence="2 3" key="1">
    <citation type="journal article" date="2018" name="ISME J.">
        <title>Endosymbiont genomes yield clues of tubeworm success.</title>
        <authorList>
            <person name="Li Y."/>
            <person name="Liles M.R."/>
            <person name="Halanych K.M."/>
        </authorList>
    </citation>
    <scope>NUCLEOTIDE SEQUENCE [LARGE SCALE GENOMIC DNA]</scope>
    <source>
        <strain evidence="2">A1464</strain>
    </source>
</reference>
<dbReference type="AlphaFoldDB" id="A0A370DI37"/>
<gene>
    <name evidence="2" type="ORF">DIZ80_03285</name>
</gene>
<sequence>MIKKIIVLLSFFMFSGAAFSNNLVRAYESNEEYFVFPTSSIISIEYQKDDMELYVFLKVAQKGKTPWKLSIENIPQQTADDLIHKMFDSTRSKILNIKVDEIE</sequence>
<comment type="caution">
    <text evidence="2">The sequence shown here is derived from an EMBL/GenBank/DDBJ whole genome shotgun (WGS) entry which is preliminary data.</text>
</comment>
<feature type="chain" id="PRO_5016744903" evidence="1">
    <location>
        <begin position="21"/>
        <end position="103"/>
    </location>
</feature>
<evidence type="ECO:0000313" key="2">
    <source>
        <dbReference type="EMBL" id="RDH84513.1"/>
    </source>
</evidence>
<proteinExistence type="predicted"/>